<comment type="similarity">
    <text evidence="2 6">Belongs to the multi antimicrobial extrusion (MATE) (TC 2.A.66.1) family.</text>
</comment>
<evidence type="ECO:0000313" key="8">
    <source>
        <dbReference type="Proteomes" id="UP000036987"/>
    </source>
</evidence>
<feature type="transmembrane region" description="Helical" evidence="6">
    <location>
        <begin position="403"/>
        <end position="424"/>
    </location>
</feature>
<keyword evidence="8" id="KW-1185">Reference proteome</keyword>
<evidence type="ECO:0000256" key="1">
    <source>
        <dbReference type="ARBA" id="ARBA00004141"/>
    </source>
</evidence>
<dbReference type="AlphaFoldDB" id="A0A0K9Q025"/>
<dbReference type="Pfam" id="PF01554">
    <property type="entry name" value="MatE"/>
    <property type="match status" value="2"/>
</dbReference>
<name>A0A0K9Q025_ZOSMR</name>
<feature type="transmembrane region" description="Helical" evidence="6">
    <location>
        <begin position="288"/>
        <end position="311"/>
    </location>
</feature>
<feature type="transmembrane region" description="Helical" evidence="6">
    <location>
        <begin position="67"/>
        <end position="90"/>
    </location>
</feature>
<dbReference type="STRING" id="29655.A0A0K9Q025"/>
<feature type="transmembrane region" description="Helical" evidence="6">
    <location>
        <begin position="32"/>
        <end position="55"/>
    </location>
</feature>
<dbReference type="GO" id="GO:0015297">
    <property type="term" value="F:antiporter activity"/>
    <property type="evidence" value="ECO:0007669"/>
    <property type="project" value="InterPro"/>
</dbReference>
<accession>A0A0K9Q025</accession>
<dbReference type="Proteomes" id="UP000036987">
    <property type="component" value="Unassembled WGS sequence"/>
</dbReference>
<gene>
    <name evidence="7" type="ORF">ZOSMA_124G00110</name>
</gene>
<feature type="transmembrane region" description="Helical" evidence="6">
    <location>
        <begin position="331"/>
        <end position="350"/>
    </location>
</feature>
<protein>
    <recommendedName>
        <fullName evidence="6">Protein DETOXIFICATION</fullName>
    </recommendedName>
    <alternativeName>
        <fullName evidence="6">Multidrug and toxic compound extrusion protein</fullName>
    </alternativeName>
</protein>
<evidence type="ECO:0000256" key="5">
    <source>
        <dbReference type="ARBA" id="ARBA00023136"/>
    </source>
</evidence>
<dbReference type="PANTHER" id="PTHR11206">
    <property type="entry name" value="MULTIDRUG RESISTANCE PROTEIN"/>
    <property type="match status" value="1"/>
</dbReference>
<dbReference type="EMBL" id="LFYR01000265">
    <property type="protein sequence ID" value="KMZ74621.1"/>
    <property type="molecule type" value="Genomic_DNA"/>
</dbReference>
<dbReference type="InterPro" id="IPR045069">
    <property type="entry name" value="MATE_euk"/>
</dbReference>
<evidence type="ECO:0000256" key="6">
    <source>
        <dbReference type="RuleBase" id="RU004914"/>
    </source>
</evidence>
<feature type="transmembrane region" description="Helical" evidence="6">
    <location>
        <begin position="370"/>
        <end position="391"/>
    </location>
</feature>
<feature type="transmembrane region" description="Helical" evidence="6">
    <location>
        <begin position="430"/>
        <end position="455"/>
    </location>
</feature>
<comment type="caution">
    <text evidence="7">The sequence shown here is derived from an EMBL/GenBank/DDBJ whole genome shotgun (WGS) entry which is preliminary data.</text>
</comment>
<evidence type="ECO:0000313" key="7">
    <source>
        <dbReference type="EMBL" id="KMZ74621.1"/>
    </source>
</evidence>
<evidence type="ECO:0000256" key="3">
    <source>
        <dbReference type="ARBA" id="ARBA00022692"/>
    </source>
</evidence>
<dbReference type="GO" id="GO:0022857">
    <property type="term" value="F:transmembrane transporter activity"/>
    <property type="evidence" value="ECO:0000318"/>
    <property type="project" value="GO_Central"/>
</dbReference>
<feature type="transmembrane region" description="Helical" evidence="6">
    <location>
        <begin position="145"/>
        <end position="162"/>
    </location>
</feature>
<sequence>MEREMEAAIPSSEPTTDRKNLISSEIKKQVRLAGPIIIINVFLSLLQIISIMFVGHLGEVQLSGASLATSMAGVTGFSPMVGLACALDTLCGQAFGAKKYSMLGVQAQRGMVSICILFIPVAVIWANVGNILLLLKQDVAIANEAGIYAKWFIPGILGFGIHQCEMKFLQSQNIVFPMVLTSGLTTLLHLPLSWFLVTKSGFGTRGSALSLDISYWLNAIFLAIYIKFTPKCKNTWNGFSKQAFKDLKVFVKLGAASSIMVCLEYWSYEIIVIASGILPHPEVQASVLAISLNTMNMMFTIVAGLCSVVSIRVSNELGSGQPRRAKLAVKVMMFIITMEASVVCLGLFFFRNVWGKLYSNEPEVLQYMASMAPLISISAFIDAFQCGLSGVARGCGRQKICAFINFGAYYIIGLPLAFVFGFLLHLQGKGLWMGMICAIFVQLMCLIIATIMIKWDKEAINALKRTGTEVSAPSNQNKHSIEMTQM</sequence>
<evidence type="ECO:0000256" key="2">
    <source>
        <dbReference type="ARBA" id="ARBA00010199"/>
    </source>
</evidence>
<keyword evidence="5 6" id="KW-0472">Membrane</keyword>
<feature type="transmembrane region" description="Helical" evidence="6">
    <location>
        <begin position="111"/>
        <end position="133"/>
    </location>
</feature>
<dbReference type="InterPro" id="IPR002528">
    <property type="entry name" value="MATE_fam"/>
</dbReference>
<feature type="transmembrane region" description="Helical" evidence="6">
    <location>
        <begin position="249"/>
        <end position="268"/>
    </location>
</feature>
<dbReference type="OMA" id="ANGISEW"/>
<evidence type="ECO:0000256" key="4">
    <source>
        <dbReference type="ARBA" id="ARBA00022989"/>
    </source>
</evidence>
<comment type="subcellular location">
    <subcellularLocation>
        <location evidence="1">Membrane</location>
        <topology evidence="1">Multi-pass membrane protein</topology>
    </subcellularLocation>
</comment>
<dbReference type="OrthoDB" id="2126698at2759"/>
<dbReference type="CDD" id="cd13132">
    <property type="entry name" value="MATE_eukaryotic"/>
    <property type="match status" value="1"/>
</dbReference>
<keyword evidence="3 6" id="KW-0812">Transmembrane</keyword>
<feature type="transmembrane region" description="Helical" evidence="6">
    <location>
        <begin position="174"/>
        <end position="196"/>
    </location>
</feature>
<feature type="transmembrane region" description="Helical" evidence="6">
    <location>
        <begin position="208"/>
        <end position="228"/>
    </location>
</feature>
<organism evidence="7 8">
    <name type="scientific">Zostera marina</name>
    <name type="common">Eelgrass</name>
    <dbReference type="NCBI Taxonomy" id="29655"/>
    <lineage>
        <taxon>Eukaryota</taxon>
        <taxon>Viridiplantae</taxon>
        <taxon>Streptophyta</taxon>
        <taxon>Embryophyta</taxon>
        <taxon>Tracheophyta</taxon>
        <taxon>Spermatophyta</taxon>
        <taxon>Magnoliopsida</taxon>
        <taxon>Liliopsida</taxon>
        <taxon>Zosteraceae</taxon>
        <taxon>Zostera</taxon>
    </lineage>
</organism>
<dbReference type="NCBIfam" id="TIGR00797">
    <property type="entry name" value="matE"/>
    <property type="match status" value="1"/>
</dbReference>
<reference evidence="8" key="1">
    <citation type="journal article" date="2016" name="Nature">
        <title>The genome of the seagrass Zostera marina reveals angiosperm adaptation to the sea.</title>
        <authorList>
            <person name="Olsen J.L."/>
            <person name="Rouze P."/>
            <person name="Verhelst B."/>
            <person name="Lin Y.-C."/>
            <person name="Bayer T."/>
            <person name="Collen J."/>
            <person name="Dattolo E."/>
            <person name="De Paoli E."/>
            <person name="Dittami S."/>
            <person name="Maumus F."/>
            <person name="Michel G."/>
            <person name="Kersting A."/>
            <person name="Lauritano C."/>
            <person name="Lohaus R."/>
            <person name="Toepel M."/>
            <person name="Tonon T."/>
            <person name="Vanneste K."/>
            <person name="Amirebrahimi M."/>
            <person name="Brakel J."/>
            <person name="Bostroem C."/>
            <person name="Chovatia M."/>
            <person name="Grimwood J."/>
            <person name="Jenkins J.W."/>
            <person name="Jueterbock A."/>
            <person name="Mraz A."/>
            <person name="Stam W.T."/>
            <person name="Tice H."/>
            <person name="Bornberg-Bauer E."/>
            <person name="Green P.J."/>
            <person name="Pearson G.A."/>
            <person name="Procaccini G."/>
            <person name="Duarte C.M."/>
            <person name="Schmutz J."/>
            <person name="Reusch T.B.H."/>
            <person name="Van de Peer Y."/>
        </authorList>
    </citation>
    <scope>NUCLEOTIDE SEQUENCE [LARGE SCALE GENOMIC DNA]</scope>
    <source>
        <strain evidence="8">cv. Finnish</strain>
    </source>
</reference>
<keyword evidence="4 6" id="KW-1133">Transmembrane helix</keyword>
<dbReference type="GO" id="GO:1990961">
    <property type="term" value="P:xenobiotic detoxification by transmembrane export across the plasma membrane"/>
    <property type="evidence" value="ECO:0007669"/>
    <property type="project" value="InterPro"/>
</dbReference>
<proteinExistence type="inferred from homology"/>
<dbReference type="GO" id="GO:0016020">
    <property type="term" value="C:membrane"/>
    <property type="evidence" value="ECO:0000318"/>
    <property type="project" value="GO_Central"/>
</dbReference>
<dbReference type="GO" id="GO:0042910">
    <property type="term" value="F:xenobiotic transmembrane transporter activity"/>
    <property type="evidence" value="ECO:0007669"/>
    <property type="project" value="InterPro"/>
</dbReference>